<keyword evidence="3" id="KW-0804">Transcription</keyword>
<evidence type="ECO:0000313" key="5">
    <source>
        <dbReference type="EMBL" id="PWA05173.1"/>
    </source>
</evidence>
<dbReference type="InterPro" id="IPR036390">
    <property type="entry name" value="WH_DNA-bd_sf"/>
</dbReference>
<dbReference type="Pfam" id="PF13377">
    <property type="entry name" value="Peripla_BP_3"/>
    <property type="match status" value="1"/>
</dbReference>
<sequence length="332" mass="38272">MKIISIQNNFGIPKYKQIISSIEKTIEEGLLKKDEKLPSINKVCLEFSLSRDTVLQAYEELKKRGIIYAILGKGYYVKSTEVKIKQRIFLLFDELNIFKEDLYNSFLEHIGKDVQVDIFFHHFNLQVFQKLINDSNGNYTKYVIMPTNLVGACAIIKTLPVNDVYIVDQTNPELKSFPAVYQNFVKDIYDALLKGKTRLNKYEKLILIFPGFREPLGMKEGFEKFCGEFSFQQETITEFKDRKIGIGEVYIIPNDRDLVSVIEKSKNQNLKLGRDFGIISYNETPLKKVVENGITTISTNFEAMGRIVAEMILKGKKEQIENKCALIIRNSL</sequence>
<evidence type="ECO:0000256" key="3">
    <source>
        <dbReference type="ARBA" id="ARBA00023163"/>
    </source>
</evidence>
<dbReference type="Gene3D" id="3.40.50.2300">
    <property type="match status" value="2"/>
</dbReference>
<dbReference type="Proteomes" id="UP000245449">
    <property type="component" value="Unassembled WGS sequence"/>
</dbReference>
<dbReference type="GO" id="GO:0003677">
    <property type="term" value="F:DNA binding"/>
    <property type="evidence" value="ECO:0007669"/>
    <property type="project" value="UniProtKB-KW"/>
</dbReference>
<dbReference type="Gene3D" id="1.10.10.10">
    <property type="entry name" value="Winged helix-like DNA-binding domain superfamily/Winged helix DNA-binding domain"/>
    <property type="match status" value="1"/>
</dbReference>
<gene>
    <name evidence="5" type="ORF">DB895_07645</name>
</gene>
<dbReference type="GO" id="GO:0003700">
    <property type="term" value="F:DNA-binding transcription factor activity"/>
    <property type="evidence" value="ECO:0007669"/>
    <property type="project" value="InterPro"/>
</dbReference>
<organism evidence="5 6">
    <name type="scientific">Flavobacterium psychrotolerans</name>
    <dbReference type="NCBI Taxonomy" id="2169410"/>
    <lineage>
        <taxon>Bacteria</taxon>
        <taxon>Pseudomonadati</taxon>
        <taxon>Bacteroidota</taxon>
        <taxon>Flavobacteriia</taxon>
        <taxon>Flavobacteriales</taxon>
        <taxon>Flavobacteriaceae</taxon>
        <taxon>Flavobacterium</taxon>
    </lineage>
</organism>
<evidence type="ECO:0000259" key="4">
    <source>
        <dbReference type="PROSITE" id="PS50949"/>
    </source>
</evidence>
<dbReference type="CDD" id="cd07377">
    <property type="entry name" value="WHTH_GntR"/>
    <property type="match status" value="1"/>
</dbReference>
<keyword evidence="6" id="KW-1185">Reference proteome</keyword>
<dbReference type="PANTHER" id="PTHR38445">
    <property type="entry name" value="HTH-TYPE TRANSCRIPTIONAL REPRESSOR YTRA"/>
    <property type="match status" value="1"/>
</dbReference>
<evidence type="ECO:0000256" key="2">
    <source>
        <dbReference type="ARBA" id="ARBA00023125"/>
    </source>
</evidence>
<keyword evidence="1" id="KW-0805">Transcription regulation</keyword>
<dbReference type="SUPFAM" id="SSF46785">
    <property type="entry name" value="Winged helix' DNA-binding domain"/>
    <property type="match status" value="1"/>
</dbReference>
<dbReference type="RefSeq" id="WP_116724778.1">
    <property type="nucleotide sequence ID" value="NZ_QCZI01000008.1"/>
</dbReference>
<evidence type="ECO:0000256" key="1">
    <source>
        <dbReference type="ARBA" id="ARBA00023015"/>
    </source>
</evidence>
<feature type="domain" description="HTH gntR-type" evidence="4">
    <location>
        <begin position="12"/>
        <end position="80"/>
    </location>
</feature>
<name>A0A2U1JJX5_9FLAO</name>
<dbReference type="AlphaFoldDB" id="A0A2U1JJX5"/>
<dbReference type="PROSITE" id="PS50949">
    <property type="entry name" value="HTH_GNTR"/>
    <property type="match status" value="1"/>
</dbReference>
<keyword evidence="2" id="KW-0238">DNA-binding</keyword>
<dbReference type="InterPro" id="IPR046335">
    <property type="entry name" value="LacI/GalR-like_sensor"/>
</dbReference>
<reference evidence="5 6" key="1">
    <citation type="submission" date="2018-04" db="EMBL/GenBank/DDBJ databases">
        <title>Flavobacterium sp. nov., isolated from glacier ice.</title>
        <authorList>
            <person name="Liu Q."/>
            <person name="Xin Y.-H."/>
        </authorList>
    </citation>
    <scope>NUCLEOTIDE SEQUENCE [LARGE SCALE GENOMIC DNA]</scope>
    <source>
        <strain evidence="5 6">RB1R5</strain>
    </source>
</reference>
<dbReference type="SUPFAM" id="SSF53822">
    <property type="entry name" value="Periplasmic binding protein-like I"/>
    <property type="match status" value="1"/>
</dbReference>
<accession>A0A2U1JJX5</accession>
<dbReference type="SMART" id="SM00345">
    <property type="entry name" value="HTH_GNTR"/>
    <property type="match status" value="1"/>
</dbReference>
<comment type="caution">
    <text evidence="5">The sequence shown here is derived from an EMBL/GenBank/DDBJ whole genome shotgun (WGS) entry which is preliminary data.</text>
</comment>
<dbReference type="InterPro" id="IPR000524">
    <property type="entry name" value="Tscrpt_reg_HTH_GntR"/>
</dbReference>
<protein>
    <submittedName>
        <fullName evidence="5">Transcriptional regulator</fullName>
    </submittedName>
</protein>
<dbReference type="InterPro" id="IPR028082">
    <property type="entry name" value="Peripla_BP_I"/>
</dbReference>
<proteinExistence type="predicted"/>
<dbReference type="PANTHER" id="PTHR38445:SF10">
    <property type="entry name" value="GNTR-FAMILY TRANSCRIPTIONAL REGULATOR"/>
    <property type="match status" value="1"/>
</dbReference>
<dbReference type="EMBL" id="QCZI01000008">
    <property type="protein sequence ID" value="PWA05173.1"/>
    <property type="molecule type" value="Genomic_DNA"/>
</dbReference>
<dbReference type="Pfam" id="PF00392">
    <property type="entry name" value="GntR"/>
    <property type="match status" value="1"/>
</dbReference>
<dbReference type="OrthoDB" id="742238at2"/>
<evidence type="ECO:0000313" key="6">
    <source>
        <dbReference type="Proteomes" id="UP000245449"/>
    </source>
</evidence>
<dbReference type="InterPro" id="IPR036388">
    <property type="entry name" value="WH-like_DNA-bd_sf"/>
</dbReference>